<comment type="caution">
    <text evidence="3">The sequence shown here is derived from an EMBL/GenBank/DDBJ whole genome shotgun (WGS) entry which is preliminary data.</text>
</comment>
<feature type="compositionally biased region" description="Pro residues" evidence="1">
    <location>
        <begin position="8"/>
        <end position="37"/>
    </location>
</feature>
<feature type="transmembrane region" description="Helical" evidence="2">
    <location>
        <begin position="45"/>
        <end position="72"/>
    </location>
</feature>
<evidence type="ECO:0000256" key="1">
    <source>
        <dbReference type="SAM" id="MobiDB-lite"/>
    </source>
</evidence>
<feature type="region of interest" description="Disordered" evidence="1">
    <location>
        <begin position="1"/>
        <end position="37"/>
    </location>
</feature>
<keyword evidence="2" id="KW-0812">Transmembrane</keyword>
<evidence type="ECO:0000256" key="2">
    <source>
        <dbReference type="SAM" id="Phobius"/>
    </source>
</evidence>
<dbReference type="Proteomes" id="UP001500218">
    <property type="component" value="Unassembled WGS sequence"/>
</dbReference>
<evidence type="ECO:0000313" key="4">
    <source>
        <dbReference type="Proteomes" id="UP001500218"/>
    </source>
</evidence>
<protein>
    <submittedName>
        <fullName evidence="3">Uncharacterized protein</fullName>
    </submittedName>
</protein>
<name>A0ABP4Y898_9ACTN</name>
<sequence>MTSSGPADPSPAYPPPPPPTWWPQQPPPTRWPAAPPPGRPPRRTVLWIVGGVVAVLLLAICAVGAVGVLWWLRAGNPASTATPAPTETFAPVNVAVNGLGTYDCVAVDRLDGATVGEVHAHEVECTDEDARYQVLGVITDVSRDRALNTATCTFTDSLGGIWTSTDGRTGTMLCLGDIFWSG</sequence>
<proteinExistence type="predicted"/>
<gene>
    <name evidence="3" type="ORF">GCM10009682_26660</name>
</gene>
<dbReference type="RefSeq" id="WP_344130294.1">
    <property type="nucleotide sequence ID" value="NZ_BAAALT010000067.1"/>
</dbReference>
<organism evidence="3 4">
    <name type="scientific">Luedemannella flava</name>
    <dbReference type="NCBI Taxonomy" id="349316"/>
    <lineage>
        <taxon>Bacteria</taxon>
        <taxon>Bacillati</taxon>
        <taxon>Actinomycetota</taxon>
        <taxon>Actinomycetes</taxon>
        <taxon>Micromonosporales</taxon>
        <taxon>Micromonosporaceae</taxon>
        <taxon>Luedemannella</taxon>
    </lineage>
</organism>
<keyword evidence="4" id="KW-1185">Reference proteome</keyword>
<dbReference type="EMBL" id="BAAALT010000067">
    <property type="protein sequence ID" value="GAA1803480.1"/>
    <property type="molecule type" value="Genomic_DNA"/>
</dbReference>
<keyword evidence="2" id="KW-0472">Membrane</keyword>
<accession>A0ABP4Y898</accession>
<keyword evidence="2" id="KW-1133">Transmembrane helix</keyword>
<evidence type="ECO:0000313" key="3">
    <source>
        <dbReference type="EMBL" id="GAA1803480.1"/>
    </source>
</evidence>
<reference evidence="4" key="1">
    <citation type="journal article" date="2019" name="Int. J. Syst. Evol. Microbiol.">
        <title>The Global Catalogue of Microorganisms (GCM) 10K type strain sequencing project: providing services to taxonomists for standard genome sequencing and annotation.</title>
        <authorList>
            <consortium name="The Broad Institute Genomics Platform"/>
            <consortium name="The Broad Institute Genome Sequencing Center for Infectious Disease"/>
            <person name="Wu L."/>
            <person name="Ma J."/>
        </authorList>
    </citation>
    <scope>NUCLEOTIDE SEQUENCE [LARGE SCALE GENOMIC DNA]</scope>
    <source>
        <strain evidence="4">JCM 13250</strain>
    </source>
</reference>